<keyword evidence="1" id="KW-0472">Membrane</keyword>
<comment type="caution">
    <text evidence="3">The sequence shown here is derived from an EMBL/GenBank/DDBJ whole genome shotgun (WGS) entry which is preliminary data.</text>
</comment>
<dbReference type="EMBL" id="JANHOH010000001">
    <property type="protein sequence ID" value="MCQ6958163.1"/>
    <property type="molecule type" value="Genomic_DNA"/>
</dbReference>
<dbReference type="PROSITE" id="PS51724">
    <property type="entry name" value="SPOR"/>
    <property type="match status" value="1"/>
</dbReference>
<dbReference type="Pfam" id="PF05036">
    <property type="entry name" value="SPOR"/>
    <property type="match status" value="1"/>
</dbReference>
<sequence>MDVGYFISELLAQNGNVSVPGLGNFTHTRINGHYNEKEGKLYPPTYSVQFDPQEVDDVTLVQYIADRKNISLASSQYFTDKFINGIKLQAQSAEAPLADLGWFYTQDAQLFFKLNTEVSTDPDFFGYQPVKLRKLGAAPADTLATSTVNYSAPVAVPAEVDNEQEFETNEEHEAYLVKQSHKRRRNSILTFVTLAVLLTALAVYLVNKYNPSAFNPQASQPKAQKQPVITTRVDTTEEKDTTKIVLPADTTAPVKNTPTKDTLSKISTFATDSLSTRWEVLGGTFKKLEEANRSLKNYKTLGVEARLVQGVPDRRFRITLGTYKTRAEAAKAIRELLKEKKVSKDIYPLEIKPKL</sequence>
<dbReference type="Proteomes" id="UP001204376">
    <property type="component" value="Unassembled WGS sequence"/>
</dbReference>
<organism evidence="3 4">
    <name type="scientific">Mucilaginibacter aquariorum</name>
    <dbReference type="NCBI Taxonomy" id="2967225"/>
    <lineage>
        <taxon>Bacteria</taxon>
        <taxon>Pseudomonadati</taxon>
        <taxon>Bacteroidota</taxon>
        <taxon>Sphingobacteriia</taxon>
        <taxon>Sphingobacteriales</taxon>
        <taxon>Sphingobacteriaceae</taxon>
        <taxon>Mucilaginibacter</taxon>
    </lineage>
</organism>
<keyword evidence="1" id="KW-1133">Transmembrane helix</keyword>
<proteinExistence type="predicted"/>
<evidence type="ECO:0000256" key="1">
    <source>
        <dbReference type="SAM" id="Phobius"/>
    </source>
</evidence>
<keyword evidence="4" id="KW-1185">Reference proteome</keyword>
<keyword evidence="1" id="KW-0812">Transmembrane</keyword>
<gene>
    <name evidence="3" type="ORF">NPE20_09350</name>
</gene>
<feature type="transmembrane region" description="Helical" evidence="1">
    <location>
        <begin position="188"/>
        <end position="206"/>
    </location>
</feature>
<evidence type="ECO:0000313" key="4">
    <source>
        <dbReference type="Proteomes" id="UP001204376"/>
    </source>
</evidence>
<dbReference type="Gene3D" id="3.30.70.1070">
    <property type="entry name" value="Sporulation related repeat"/>
    <property type="match status" value="1"/>
</dbReference>
<name>A0ABT1T2I9_9SPHI</name>
<dbReference type="RefSeq" id="WP_256538344.1">
    <property type="nucleotide sequence ID" value="NZ_JANHOH010000001.1"/>
</dbReference>
<reference evidence="3 4" key="1">
    <citation type="submission" date="2022-07" db="EMBL/GenBank/DDBJ databases">
        <title>Mucilaginibacter sp. JC4.</title>
        <authorList>
            <person name="Le V."/>
            <person name="Ko S.-R."/>
            <person name="Ahn C.-Y."/>
            <person name="Oh H.-M."/>
        </authorList>
    </citation>
    <scope>NUCLEOTIDE SEQUENCE [LARGE SCALE GENOMIC DNA]</scope>
    <source>
        <strain evidence="3 4">JC4</strain>
    </source>
</reference>
<evidence type="ECO:0000313" key="3">
    <source>
        <dbReference type="EMBL" id="MCQ6958163.1"/>
    </source>
</evidence>
<dbReference type="InterPro" id="IPR007730">
    <property type="entry name" value="SPOR-like_dom"/>
</dbReference>
<evidence type="ECO:0000259" key="2">
    <source>
        <dbReference type="PROSITE" id="PS51724"/>
    </source>
</evidence>
<accession>A0ABT1T2I9</accession>
<dbReference type="InterPro" id="IPR040495">
    <property type="entry name" value="HU-CCDC81_bac_1"/>
</dbReference>
<dbReference type="InterPro" id="IPR036680">
    <property type="entry name" value="SPOR-like_sf"/>
</dbReference>
<feature type="domain" description="SPOR" evidence="2">
    <location>
        <begin position="272"/>
        <end position="349"/>
    </location>
</feature>
<protein>
    <submittedName>
        <fullName evidence="3">SPOR domain-containing protein</fullName>
    </submittedName>
</protein>
<dbReference type="Pfam" id="PF18174">
    <property type="entry name" value="HU-CCDC81_bac_1"/>
    <property type="match status" value="1"/>
</dbReference>
<dbReference type="SUPFAM" id="SSF110997">
    <property type="entry name" value="Sporulation related repeat"/>
    <property type="match status" value="1"/>
</dbReference>